<evidence type="ECO:0000256" key="2">
    <source>
        <dbReference type="ARBA" id="ARBA00004664"/>
    </source>
</evidence>
<evidence type="ECO:0000256" key="5">
    <source>
        <dbReference type="ARBA" id="ARBA00022605"/>
    </source>
</evidence>
<dbReference type="SUPFAM" id="SSF51366">
    <property type="entry name" value="Ribulose-phoshate binding barrel"/>
    <property type="match status" value="1"/>
</dbReference>
<dbReference type="Pfam" id="PF00697">
    <property type="entry name" value="PRAI"/>
    <property type="match status" value="1"/>
</dbReference>
<dbReference type="EC" id="5.3.1.24" evidence="3 9"/>
<protein>
    <recommendedName>
        <fullName evidence="4 9">N-(5'-phosphoribosyl)anthranilate isomerase</fullName>
        <shortName evidence="9">PRAI</shortName>
        <ecNumber evidence="3 9">5.3.1.24</ecNumber>
    </recommendedName>
</protein>
<evidence type="ECO:0000256" key="7">
    <source>
        <dbReference type="ARBA" id="ARBA00023141"/>
    </source>
</evidence>
<sequence length="226" mass="23974">MHVDVKICGLTDETAVAAVRDAGAEYAGFVFFPPSPRHLSAARAAALAAPLRGQATVVALTVDADDQAFDDIFDTFGPDMLQLHGQESPERIAALKRRYTVPVMKMIPVREARDLGAVEAYLAVADRILFDAKAPADATRPGGLGLSFDWRLLAGLDLPVPFMLSGGLDPDVVGEAIRIARPNAVDVSSGVETAPGVKDPSAIARFVKAVRAAEAARDRSMERIPS</sequence>
<dbReference type="GO" id="GO:0004640">
    <property type="term" value="F:phosphoribosylanthranilate isomerase activity"/>
    <property type="evidence" value="ECO:0007669"/>
    <property type="project" value="UniProtKB-UniRule"/>
</dbReference>
<comment type="similarity">
    <text evidence="9">Belongs to the TrpF family.</text>
</comment>
<name>A0AAW5R3Q6_9HYPH</name>
<comment type="pathway">
    <text evidence="2 9">Amino-acid biosynthesis; L-tryptophan biosynthesis; L-tryptophan from chorismate: step 3/5.</text>
</comment>
<dbReference type="PANTHER" id="PTHR42894:SF1">
    <property type="entry name" value="N-(5'-PHOSPHORIBOSYL)ANTHRANILATE ISOMERASE"/>
    <property type="match status" value="1"/>
</dbReference>
<dbReference type="HAMAP" id="MF_00135">
    <property type="entry name" value="PRAI"/>
    <property type="match status" value="1"/>
</dbReference>
<evidence type="ECO:0000313" key="12">
    <source>
        <dbReference type="Proteomes" id="UP001320898"/>
    </source>
</evidence>
<dbReference type="NCBIfam" id="NF002295">
    <property type="entry name" value="PRK01222.1-1"/>
    <property type="match status" value="1"/>
</dbReference>
<dbReference type="EMBL" id="JALIDZ010000007">
    <property type="protein sequence ID" value="MCT8973288.1"/>
    <property type="molecule type" value="Genomic_DNA"/>
</dbReference>
<dbReference type="PANTHER" id="PTHR42894">
    <property type="entry name" value="N-(5'-PHOSPHORIBOSYL)ANTHRANILATE ISOMERASE"/>
    <property type="match status" value="1"/>
</dbReference>
<dbReference type="AlphaFoldDB" id="A0AAW5R3Q6"/>
<keyword evidence="7 9" id="KW-0057">Aromatic amino acid biosynthesis</keyword>
<feature type="domain" description="N-(5'phosphoribosyl) anthranilate isomerase (PRAI)" evidence="10">
    <location>
        <begin position="5"/>
        <end position="208"/>
    </location>
</feature>
<dbReference type="InterPro" id="IPR013785">
    <property type="entry name" value="Aldolase_TIM"/>
</dbReference>
<evidence type="ECO:0000259" key="10">
    <source>
        <dbReference type="Pfam" id="PF00697"/>
    </source>
</evidence>
<dbReference type="Proteomes" id="UP001320898">
    <property type="component" value="Unassembled WGS sequence"/>
</dbReference>
<dbReference type="Gene3D" id="3.20.20.70">
    <property type="entry name" value="Aldolase class I"/>
    <property type="match status" value="1"/>
</dbReference>
<evidence type="ECO:0000256" key="3">
    <source>
        <dbReference type="ARBA" id="ARBA00012572"/>
    </source>
</evidence>
<evidence type="ECO:0000256" key="8">
    <source>
        <dbReference type="ARBA" id="ARBA00023235"/>
    </source>
</evidence>
<accession>A0AAW5R3Q6</accession>
<dbReference type="InterPro" id="IPR044643">
    <property type="entry name" value="TrpF_fam"/>
</dbReference>
<evidence type="ECO:0000256" key="1">
    <source>
        <dbReference type="ARBA" id="ARBA00001164"/>
    </source>
</evidence>
<keyword evidence="8 9" id="KW-0413">Isomerase</keyword>
<comment type="catalytic activity">
    <reaction evidence="1 9">
        <text>N-(5-phospho-beta-D-ribosyl)anthranilate = 1-(2-carboxyphenylamino)-1-deoxy-D-ribulose 5-phosphate</text>
        <dbReference type="Rhea" id="RHEA:21540"/>
        <dbReference type="ChEBI" id="CHEBI:18277"/>
        <dbReference type="ChEBI" id="CHEBI:58613"/>
        <dbReference type="EC" id="5.3.1.24"/>
    </reaction>
</comment>
<organism evidence="11 12">
    <name type="scientific">Microbaculum marinisediminis</name>
    <dbReference type="NCBI Taxonomy" id="2931392"/>
    <lineage>
        <taxon>Bacteria</taxon>
        <taxon>Pseudomonadati</taxon>
        <taxon>Pseudomonadota</taxon>
        <taxon>Alphaproteobacteria</taxon>
        <taxon>Hyphomicrobiales</taxon>
        <taxon>Tepidamorphaceae</taxon>
        <taxon>Microbaculum</taxon>
    </lineage>
</organism>
<dbReference type="InterPro" id="IPR001240">
    <property type="entry name" value="PRAI_dom"/>
</dbReference>
<proteinExistence type="inferred from homology"/>
<keyword evidence="12" id="KW-1185">Reference proteome</keyword>
<evidence type="ECO:0000256" key="4">
    <source>
        <dbReference type="ARBA" id="ARBA00022272"/>
    </source>
</evidence>
<dbReference type="GO" id="GO:0000162">
    <property type="term" value="P:L-tryptophan biosynthetic process"/>
    <property type="evidence" value="ECO:0007669"/>
    <property type="project" value="UniProtKB-UniRule"/>
</dbReference>
<evidence type="ECO:0000256" key="9">
    <source>
        <dbReference type="HAMAP-Rule" id="MF_00135"/>
    </source>
</evidence>
<reference evidence="11 12" key="1">
    <citation type="submission" date="2022-04" db="EMBL/GenBank/DDBJ databases">
        <authorList>
            <person name="Ye Y.-Q."/>
            <person name="Du Z.-J."/>
        </authorList>
    </citation>
    <scope>NUCLEOTIDE SEQUENCE [LARGE SCALE GENOMIC DNA]</scope>
    <source>
        <strain evidence="11 12">A6E488</strain>
    </source>
</reference>
<dbReference type="CDD" id="cd00405">
    <property type="entry name" value="PRAI"/>
    <property type="match status" value="1"/>
</dbReference>
<evidence type="ECO:0000256" key="6">
    <source>
        <dbReference type="ARBA" id="ARBA00022822"/>
    </source>
</evidence>
<evidence type="ECO:0000313" key="11">
    <source>
        <dbReference type="EMBL" id="MCT8973288.1"/>
    </source>
</evidence>
<dbReference type="InterPro" id="IPR011060">
    <property type="entry name" value="RibuloseP-bd_barrel"/>
</dbReference>
<keyword evidence="5 9" id="KW-0028">Amino-acid biosynthesis</keyword>
<gene>
    <name evidence="9" type="primary">trpF</name>
    <name evidence="11" type="ORF">MUB46_15605</name>
</gene>
<comment type="caution">
    <text evidence="11">The sequence shown here is derived from an EMBL/GenBank/DDBJ whole genome shotgun (WGS) entry which is preliminary data.</text>
</comment>
<keyword evidence="6 9" id="KW-0822">Tryptophan biosynthesis</keyword>